<evidence type="ECO:0000256" key="1">
    <source>
        <dbReference type="SAM" id="Phobius"/>
    </source>
</evidence>
<dbReference type="Pfam" id="PF09512">
    <property type="entry name" value="ThiW"/>
    <property type="match status" value="1"/>
</dbReference>
<reference evidence="2 3" key="1">
    <citation type="submission" date="2017-10" db="EMBL/GenBank/DDBJ databases">
        <title>Novel microbial diversity and functional potential in the marine mammal oral microbiome.</title>
        <authorList>
            <person name="Dudek N.K."/>
            <person name="Sun C.L."/>
            <person name="Burstein D."/>
            <person name="Kantor R.S."/>
            <person name="Aliaga Goltsman D.S."/>
            <person name="Bik E.M."/>
            <person name="Thomas B.C."/>
            <person name="Banfield J.F."/>
            <person name="Relman D.A."/>
        </authorList>
    </citation>
    <scope>NUCLEOTIDE SEQUENCE [LARGE SCALE GENOMIC DNA]</scope>
    <source>
        <strain evidence="2">DOLJORAL78_50_517</strain>
    </source>
</reference>
<evidence type="ECO:0000313" key="2">
    <source>
        <dbReference type="EMBL" id="PIE83702.1"/>
    </source>
</evidence>
<protein>
    <submittedName>
        <fullName evidence="2">Energy coupling factor transporter S component ThiW</fullName>
    </submittedName>
</protein>
<proteinExistence type="predicted"/>
<dbReference type="Proteomes" id="UP000229278">
    <property type="component" value="Unassembled WGS sequence"/>
</dbReference>
<dbReference type="NCBIfam" id="TIGR02359">
    <property type="entry name" value="thiW"/>
    <property type="match status" value="1"/>
</dbReference>
<sequence length="170" mass="17552">METRSPKVSGSTKTRLIAYSVVLAALAVALSPISIPIGIAKLSPTQHFINVIAGALVGPWWGLAIAIITSLVRNAIGLGTPLAFPGSIFGVMLAGLAFRYTRNIYFTALGEVIGTGLIGAGIGALVVAPYLMGKDIALSILILPFLLSSIAGAVLGVIGLQVLQRLGYLR</sequence>
<dbReference type="AlphaFoldDB" id="A0A2G6PGR4"/>
<dbReference type="EMBL" id="PDTV01000002">
    <property type="protein sequence ID" value="PIE83702.1"/>
    <property type="molecule type" value="Genomic_DNA"/>
</dbReference>
<keyword evidence="1" id="KW-0472">Membrane</keyword>
<feature type="transmembrane region" description="Helical" evidence="1">
    <location>
        <begin position="105"/>
        <end position="130"/>
    </location>
</feature>
<gene>
    <name evidence="2" type="primary">thiW</name>
    <name evidence="2" type="ORF">CSA09_00185</name>
</gene>
<dbReference type="InterPro" id="IPR012652">
    <property type="entry name" value="ThiW"/>
</dbReference>
<organism evidence="2 3">
    <name type="scientific">Candidatus Contendibacter odensensis</name>
    <dbReference type="NCBI Taxonomy" id="1400860"/>
    <lineage>
        <taxon>Bacteria</taxon>
        <taxon>Pseudomonadati</taxon>
        <taxon>Pseudomonadota</taxon>
        <taxon>Gammaproteobacteria</taxon>
        <taxon>Candidatus Competibacteraceae</taxon>
        <taxon>Candidatus Contendibacter</taxon>
    </lineage>
</organism>
<feature type="transmembrane region" description="Helical" evidence="1">
    <location>
        <begin position="16"/>
        <end position="39"/>
    </location>
</feature>
<dbReference type="PIRSF" id="PIRSF024534">
    <property type="entry name" value="ThiW"/>
    <property type="match status" value="1"/>
</dbReference>
<dbReference type="Gene3D" id="1.10.1760.20">
    <property type="match status" value="1"/>
</dbReference>
<keyword evidence="1" id="KW-0812">Transmembrane</keyword>
<feature type="transmembrane region" description="Helical" evidence="1">
    <location>
        <begin position="51"/>
        <end position="72"/>
    </location>
</feature>
<keyword evidence="1" id="KW-1133">Transmembrane helix</keyword>
<name>A0A2G6PGR4_9GAMM</name>
<evidence type="ECO:0000313" key="3">
    <source>
        <dbReference type="Proteomes" id="UP000229278"/>
    </source>
</evidence>
<feature type="transmembrane region" description="Helical" evidence="1">
    <location>
        <begin position="78"/>
        <end position="98"/>
    </location>
</feature>
<comment type="caution">
    <text evidence="2">The sequence shown here is derived from an EMBL/GenBank/DDBJ whole genome shotgun (WGS) entry which is preliminary data.</text>
</comment>
<accession>A0A2G6PGR4</accession>
<feature type="transmembrane region" description="Helical" evidence="1">
    <location>
        <begin position="136"/>
        <end position="163"/>
    </location>
</feature>